<sequence length="428" mass="44812">MIETKHRQPMTTAIETLVAKWAEPGGIPYKGKLISEDGCMCAQGQALHYIGGWTDDRLRRAGQVEADVETAKLLGISRAHVVLLRKVNDGQPGAPSVVLTDPAVVLGDQAETILAFWRHLDRTTTQWAAAGAAWDAAWDAPWDAAGAAGAAARAAAGAAAGAAARGAAWAAAWDAAGATAWAAAWDAAGAAGAAGDAARASARAAARAAAWAAAWACCEIQGAAIMRQKGQPFYFLPMFGFADPDAVLLEPINALAESLEDGLARSQPCADAGSDIPRSPDAQSLLEQACDPLGAISYALKVLHPSPINTALFLQDWQVGDFSEWKDYLVWVEKNPPVRCASPEGLGVSQEAIKTIAELQRELEEALGRPDRGQPDRGRPEQGDHLAGLGADTSGGRSVTRVLRASLEFAVVAACVYLVIRLLAIWGG</sequence>
<name>A0A6J7XFP3_9CAUD</name>
<gene>
    <name evidence="2" type="ORF">UFOVP1545_42</name>
</gene>
<protein>
    <submittedName>
        <fullName evidence="2">Uncharacterized protein</fullName>
    </submittedName>
</protein>
<reference evidence="2" key="1">
    <citation type="submission" date="2020-05" db="EMBL/GenBank/DDBJ databases">
        <authorList>
            <person name="Chiriac C."/>
            <person name="Salcher M."/>
            <person name="Ghai R."/>
            <person name="Kavagutti S V."/>
        </authorList>
    </citation>
    <scope>NUCLEOTIDE SEQUENCE</scope>
</reference>
<proteinExistence type="predicted"/>
<dbReference type="EMBL" id="LR798389">
    <property type="protein sequence ID" value="CAB5228876.1"/>
    <property type="molecule type" value="Genomic_DNA"/>
</dbReference>
<feature type="region of interest" description="Disordered" evidence="1">
    <location>
        <begin position="366"/>
        <end position="396"/>
    </location>
</feature>
<feature type="compositionally biased region" description="Basic and acidic residues" evidence="1">
    <location>
        <begin position="366"/>
        <end position="384"/>
    </location>
</feature>
<accession>A0A6J7XFP3</accession>
<evidence type="ECO:0000256" key="1">
    <source>
        <dbReference type="SAM" id="MobiDB-lite"/>
    </source>
</evidence>
<evidence type="ECO:0000313" key="2">
    <source>
        <dbReference type="EMBL" id="CAB5228876.1"/>
    </source>
</evidence>
<organism evidence="2">
    <name type="scientific">uncultured Caudovirales phage</name>
    <dbReference type="NCBI Taxonomy" id="2100421"/>
    <lineage>
        <taxon>Viruses</taxon>
        <taxon>Duplodnaviria</taxon>
        <taxon>Heunggongvirae</taxon>
        <taxon>Uroviricota</taxon>
        <taxon>Caudoviricetes</taxon>
        <taxon>Peduoviridae</taxon>
        <taxon>Maltschvirus</taxon>
        <taxon>Maltschvirus maltsch</taxon>
    </lineage>
</organism>